<keyword evidence="3" id="KW-1185">Reference proteome</keyword>
<protein>
    <recommendedName>
        <fullName evidence="4">DUF3718 domain-containing protein</fullName>
    </recommendedName>
</protein>
<dbReference type="AlphaFoldDB" id="A0A8J2XMY8"/>
<evidence type="ECO:0008006" key="4">
    <source>
        <dbReference type="Google" id="ProtNLM"/>
    </source>
</evidence>
<dbReference type="OrthoDB" id="6197363at2"/>
<organism evidence="2 3">
    <name type="scientific">Neiella marina</name>
    <dbReference type="NCBI Taxonomy" id="508461"/>
    <lineage>
        <taxon>Bacteria</taxon>
        <taxon>Pseudomonadati</taxon>
        <taxon>Pseudomonadota</taxon>
        <taxon>Gammaproteobacteria</taxon>
        <taxon>Alteromonadales</taxon>
        <taxon>Echinimonadaceae</taxon>
        <taxon>Neiella</taxon>
    </lineage>
</organism>
<comment type="caution">
    <text evidence="2">The sequence shown here is derived from an EMBL/GenBank/DDBJ whole genome shotgun (WGS) entry which is preliminary data.</text>
</comment>
<feature type="signal peptide" evidence="1">
    <location>
        <begin position="1"/>
        <end position="26"/>
    </location>
</feature>
<accession>A0A8J2XMY8</accession>
<feature type="chain" id="PRO_5035247762" description="DUF3718 domain-containing protein" evidence="1">
    <location>
        <begin position="27"/>
        <end position="131"/>
    </location>
</feature>
<evidence type="ECO:0000256" key="1">
    <source>
        <dbReference type="SAM" id="SignalP"/>
    </source>
</evidence>
<name>A0A8J2XMY8_9GAMM</name>
<dbReference type="Pfam" id="PF12514">
    <property type="entry name" value="DUF3718"/>
    <property type="match status" value="1"/>
</dbReference>
<dbReference type="RefSeq" id="WP_087507109.1">
    <property type="nucleotide sequence ID" value="NZ_BMDX01000002.1"/>
</dbReference>
<evidence type="ECO:0000313" key="2">
    <source>
        <dbReference type="EMBL" id="GGA67855.1"/>
    </source>
</evidence>
<sequence>MSVLTKTLAIGAAVSISLISVPAAQAASVDQVLTSVCEYTAQNDKSRVRKALKNASLRLRDIYDGFECNGMSLLRFAMDKNAHETGEFIAKKLSKKILSAPEKDGQTITQWAEANGHGGSATVAAIQSRIN</sequence>
<dbReference type="Proteomes" id="UP000619743">
    <property type="component" value="Unassembled WGS sequence"/>
</dbReference>
<dbReference type="InterPro" id="IPR022193">
    <property type="entry name" value="DUF3718"/>
</dbReference>
<gene>
    <name evidence="2" type="ORF">GCM10011369_06940</name>
</gene>
<reference evidence="3" key="1">
    <citation type="journal article" date="2019" name="Int. J. Syst. Evol. Microbiol.">
        <title>The Global Catalogue of Microorganisms (GCM) 10K type strain sequencing project: providing services to taxonomists for standard genome sequencing and annotation.</title>
        <authorList>
            <consortium name="The Broad Institute Genomics Platform"/>
            <consortium name="The Broad Institute Genome Sequencing Center for Infectious Disease"/>
            <person name="Wu L."/>
            <person name="Ma J."/>
        </authorList>
    </citation>
    <scope>NUCLEOTIDE SEQUENCE [LARGE SCALE GENOMIC DNA]</scope>
    <source>
        <strain evidence="3">CGMCC 1.10130</strain>
    </source>
</reference>
<evidence type="ECO:0000313" key="3">
    <source>
        <dbReference type="Proteomes" id="UP000619743"/>
    </source>
</evidence>
<dbReference type="EMBL" id="BMDX01000002">
    <property type="protein sequence ID" value="GGA67855.1"/>
    <property type="molecule type" value="Genomic_DNA"/>
</dbReference>
<keyword evidence="1" id="KW-0732">Signal</keyword>
<proteinExistence type="predicted"/>